<evidence type="ECO:0000313" key="1">
    <source>
        <dbReference type="EMBL" id="GIX73540.1"/>
    </source>
</evidence>
<keyword evidence="2" id="KW-1185">Reference proteome</keyword>
<sequence length="34" mass="3890">MTHFLTRSGLGDDHTVTEFPIVYLLDFDIWPVPG</sequence>
<organism evidence="1 2">
    <name type="scientific">Caerostris extrusa</name>
    <name type="common">Bark spider</name>
    <name type="synonym">Caerostris bankana</name>
    <dbReference type="NCBI Taxonomy" id="172846"/>
    <lineage>
        <taxon>Eukaryota</taxon>
        <taxon>Metazoa</taxon>
        <taxon>Ecdysozoa</taxon>
        <taxon>Arthropoda</taxon>
        <taxon>Chelicerata</taxon>
        <taxon>Arachnida</taxon>
        <taxon>Araneae</taxon>
        <taxon>Araneomorphae</taxon>
        <taxon>Entelegynae</taxon>
        <taxon>Araneoidea</taxon>
        <taxon>Araneidae</taxon>
        <taxon>Caerostris</taxon>
    </lineage>
</organism>
<name>A0AAV4MMH4_CAEEX</name>
<dbReference type="AlphaFoldDB" id="A0AAV4MMH4"/>
<dbReference type="EMBL" id="BPLR01019964">
    <property type="protein sequence ID" value="GIX73540.1"/>
    <property type="molecule type" value="Genomic_DNA"/>
</dbReference>
<feature type="non-terminal residue" evidence="1">
    <location>
        <position position="34"/>
    </location>
</feature>
<dbReference type="Proteomes" id="UP001054945">
    <property type="component" value="Unassembled WGS sequence"/>
</dbReference>
<accession>A0AAV4MMH4</accession>
<reference evidence="1 2" key="1">
    <citation type="submission" date="2021-06" db="EMBL/GenBank/DDBJ databases">
        <title>Caerostris extrusa draft genome.</title>
        <authorList>
            <person name="Kono N."/>
            <person name="Arakawa K."/>
        </authorList>
    </citation>
    <scope>NUCLEOTIDE SEQUENCE [LARGE SCALE GENOMIC DNA]</scope>
</reference>
<evidence type="ECO:0000313" key="2">
    <source>
        <dbReference type="Proteomes" id="UP001054945"/>
    </source>
</evidence>
<protein>
    <submittedName>
        <fullName evidence="1">Uncharacterized protein</fullName>
    </submittedName>
</protein>
<gene>
    <name evidence="1" type="ORF">CEXT_736911</name>
</gene>
<proteinExistence type="predicted"/>
<comment type="caution">
    <text evidence="1">The sequence shown here is derived from an EMBL/GenBank/DDBJ whole genome shotgun (WGS) entry which is preliminary data.</text>
</comment>